<dbReference type="InterPro" id="IPR008753">
    <property type="entry name" value="Peptidase_M13_N"/>
</dbReference>
<name>A0ABM1W4X8_APLCA</name>
<protein>
    <submittedName>
        <fullName evidence="10">Neprilysin-1</fullName>
    </submittedName>
</protein>
<keyword evidence="4" id="KW-0378">Hydrolase</keyword>
<dbReference type="RefSeq" id="XP_035829721.1">
    <property type="nucleotide sequence ID" value="XM_035973828.1"/>
</dbReference>
<dbReference type="InterPro" id="IPR042089">
    <property type="entry name" value="Peptidase_M13_dom_2"/>
</dbReference>
<evidence type="ECO:0000256" key="3">
    <source>
        <dbReference type="ARBA" id="ARBA00022723"/>
    </source>
</evidence>
<evidence type="ECO:0000256" key="5">
    <source>
        <dbReference type="ARBA" id="ARBA00022833"/>
    </source>
</evidence>
<dbReference type="Pfam" id="PF05649">
    <property type="entry name" value="Peptidase_M13_N"/>
    <property type="match status" value="1"/>
</dbReference>
<keyword evidence="6" id="KW-0482">Metalloprotease</keyword>
<evidence type="ECO:0000256" key="2">
    <source>
        <dbReference type="ARBA" id="ARBA00022670"/>
    </source>
</evidence>
<evidence type="ECO:0000313" key="10">
    <source>
        <dbReference type="RefSeq" id="XP_035829721.1"/>
    </source>
</evidence>
<dbReference type="PANTHER" id="PTHR11733:SF241">
    <property type="entry name" value="GH26575P-RELATED"/>
    <property type="match status" value="1"/>
</dbReference>
<feature type="domain" description="Peptidase M13 C-terminal" evidence="7">
    <location>
        <begin position="351"/>
        <end position="441"/>
    </location>
</feature>
<sequence length="507" mass="58334">MIGDRGDKPVRNLITELGGWPVIDDQWSSSGFVLEDMLSKIRGKYEAPYLFNIGVGADDKNSTANIIQIDQATLGMPSREYYMHRNQAHLQAYVRFMSDVVRLMGATGPDVTSQLNDLLDFETKLANVSSTLCFFGKSFGVFLIVFFQTTKADDYCSWSKLVDNNKVFTLHKYHSPVSLAIGRLILAFLPQFDVLRYLRGFIQDPITEDEPIVVFALQYLKDVVDIVEETEPRTVANYIIWRVVQHFVEYLDESFQEARSLYKQVFQGVKQDLIRWKRCVEIVNENVGMATGAMFVRDNFKKQSKDTLNFTGDQFFDNILSVLEFETRRSLDRLRKEVRKDVWEQEPVVVNAFYNPNTNDIVFPAGILQPSFYSQSYPKSLNYGGIGVVIGHEITHGFDDKGRQYDKNGNIKLWWDDKTIEAFRKRAQCVIEQYSGFKLEQINEYLFLQIWCGKTRDEEALRKSRISVHSPGSIRVLGPLSNSREFSAAYSCPLGSRMNPEHKCSVW</sequence>
<evidence type="ECO:0000259" key="7">
    <source>
        <dbReference type="Pfam" id="PF01431"/>
    </source>
</evidence>
<proteinExistence type="predicted"/>
<dbReference type="Pfam" id="PF01431">
    <property type="entry name" value="Peptidase_M13"/>
    <property type="match status" value="2"/>
</dbReference>
<dbReference type="PRINTS" id="PR00786">
    <property type="entry name" value="NEPRILYSIN"/>
</dbReference>
<dbReference type="Proteomes" id="UP000694888">
    <property type="component" value="Unplaced"/>
</dbReference>
<dbReference type="InterPro" id="IPR024079">
    <property type="entry name" value="MetalloPept_cat_dom_sf"/>
</dbReference>
<keyword evidence="9" id="KW-1185">Reference proteome</keyword>
<dbReference type="Gene3D" id="1.10.1380.10">
    <property type="entry name" value="Neutral endopeptidase , domain2"/>
    <property type="match status" value="3"/>
</dbReference>
<dbReference type="Gene3D" id="3.40.390.10">
    <property type="entry name" value="Collagenase (Catalytic Domain)"/>
    <property type="match status" value="2"/>
</dbReference>
<evidence type="ECO:0000256" key="1">
    <source>
        <dbReference type="ARBA" id="ARBA00001947"/>
    </source>
</evidence>
<reference evidence="10" key="1">
    <citation type="submission" date="2025-08" db="UniProtKB">
        <authorList>
            <consortium name="RefSeq"/>
        </authorList>
    </citation>
    <scope>IDENTIFICATION</scope>
</reference>
<dbReference type="InterPro" id="IPR018497">
    <property type="entry name" value="Peptidase_M13_C"/>
</dbReference>
<dbReference type="PANTHER" id="PTHR11733">
    <property type="entry name" value="ZINC METALLOPROTEASE FAMILY M13 NEPRILYSIN-RELATED"/>
    <property type="match status" value="1"/>
</dbReference>
<feature type="domain" description="Peptidase M13 N-terminal" evidence="8">
    <location>
        <begin position="5"/>
        <end position="322"/>
    </location>
</feature>
<evidence type="ECO:0000313" key="9">
    <source>
        <dbReference type="Proteomes" id="UP000694888"/>
    </source>
</evidence>
<dbReference type="SUPFAM" id="SSF55486">
    <property type="entry name" value="Metalloproteases ('zincins'), catalytic domain"/>
    <property type="match status" value="1"/>
</dbReference>
<dbReference type="PROSITE" id="PS51885">
    <property type="entry name" value="NEPRILYSIN"/>
    <property type="match status" value="1"/>
</dbReference>
<dbReference type="InterPro" id="IPR000718">
    <property type="entry name" value="Peptidase_M13"/>
</dbReference>
<organism evidence="9 10">
    <name type="scientific">Aplysia californica</name>
    <name type="common">California sea hare</name>
    <dbReference type="NCBI Taxonomy" id="6500"/>
    <lineage>
        <taxon>Eukaryota</taxon>
        <taxon>Metazoa</taxon>
        <taxon>Spiralia</taxon>
        <taxon>Lophotrochozoa</taxon>
        <taxon>Mollusca</taxon>
        <taxon>Gastropoda</taxon>
        <taxon>Heterobranchia</taxon>
        <taxon>Euthyneura</taxon>
        <taxon>Tectipleura</taxon>
        <taxon>Aplysiida</taxon>
        <taxon>Aplysioidea</taxon>
        <taxon>Aplysiidae</taxon>
        <taxon>Aplysia</taxon>
    </lineage>
</organism>
<evidence type="ECO:0000259" key="8">
    <source>
        <dbReference type="Pfam" id="PF05649"/>
    </source>
</evidence>
<comment type="cofactor">
    <cofactor evidence="1">
        <name>Zn(2+)</name>
        <dbReference type="ChEBI" id="CHEBI:29105"/>
    </cofactor>
</comment>
<dbReference type="GeneID" id="101849430"/>
<keyword evidence="5" id="KW-0862">Zinc</keyword>
<evidence type="ECO:0000256" key="6">
    <source>
        <dbReference type="ARBA" id="ARBA00023049"/>
    </source>
</evidence>
<accession>A0ABM1W4X8</accession>
<gene>
    <name evidence="10" type="primary">LOC101849430</name>
</gene>
<dbReference type="CDD" id="cd08662">
    <property type="entry name" value="M13"/>
    <property type="match status" value="1"/>
</dbReference>
<keyword evidence="3" id="KW-0479">Metal-binding</keyword>
<keyword evidence="2" id="KW-0645">Protease</keyword>
<feature type="domain" description="Peptidase M13 C-terminal" evidence="7">
    <location>
        <begin position="447"/>
        <end position="506"/>
    </location>
</feature>
<evidence type="ECO:0000256" key="4">
    <source>
        <dbReference type="ARBA" id="ARBA00022801"/>
    </source>
</evidence>